<feature type="active site" evidence="5 6">
    <location>
        <position position="197"/>
    </location>
</feature>
<dbReference type="PROSITE" id="PS50203">
    <property type="entry name" value="CALPAIN_CAT"/>
    <property type="match status" value="1"/>
</dbReference>
<dbReference type="Proteomes" id="UP001321473">
    <property type="component" value="Unassembled WGS sequence"/>
</dbReference>
<dbReference type="GO" id="GO:0006508">
    <property type="term" value="P:proteolysis"/>
    <property type="evidence" value="ECO:0007669"/>
    <property type="project" value="UniProtKB-KW"/>
</dbReference>
<proteinExistence type="inferred from homology"/>
<sequence length="211" mass="23672">MTEGFSRFDVAQGSLGNCWAAAAIATLTMHPRLLENVVPSRQSFQEGEYAGIFHFRLWRFNRWIDVPVDDRLPVREKNGRLAFMTSTTDGEFWSALLEKAYAKLHGGYAALKGGFAVEAFATLTGGLTEQLTVTSEFKDFFGILQRSLDRNSLVSCVIMDKNKTDKGLKGLHVYSVTSAKKVSMEGDEEVDLIRLRNPWGYAEWTGSWSDK</sequence>
<keyword evidence="2 6" id="KW-0645">Protease</keyword>
<dbReference type="PROSITE" id="PS00139">
    <property type="entry name" value="THIOL_PROTEASE_CYS"/>
    <property type="match status" value="1"/>
</dbReference>
<name>A0AAQ4DN64_AMBAM</name>
<dbReference type="PANTHER" id="PTHR10183:SF433">
    <property type="entry name" value="CALPAIN-A-RELATED"/>
    <property type="match status" value="1"/>
</dbReference>
<evidence type="ECO:0000256" key="5">
    <source>
        <dbReference type="PIRSR" id="PIRSR622684-1"/>
    </source>
</evidence>
<dbReference type="PANTHER" id="PTHR10183">
    <property type="entry name" value="CALPAIN"/>
    <property type="match status" value="1"/>
</dbReference>
<keyword evidence="4 6" id="KW-0788">Thiol protease</keyword>
<dbReference type="CDD" id="cd00044">
    <property type="entry name" value="CysPc"/>
    <property type="match status" value="1"/>
</dbReference>
<dbReference type="SUPFAM" id="SSF54001">
    <property type="entry name" value="Cysteine proteinases"/>
    <property type="match status" value="1"/>
</dbReference>
<dbReference type="Gene3D" id="3.90.70.10">
    <property type="entry name" value="Cysteine proteinases"/>
    <property type="match status" value="1"/>
</dbReference>
<dbReference type="InterPro" id="IPR001300">
    <property type="entry name" value="Peptidase_C2_calpain_cat"/>
</dbReference>
<comment type="similarity">
    <text evidence="1">Belongs to the peptidase C2 family.</text>
</comment>
<accession>A0AAQ4DN64</accession>
<keyword evidence="3 6" id="KW-0378">Hydrolase</keyword>
<dbReference type="PRINTS" id="PR00704">
    <property type="entry name" value="CALPAIN"/>
</dbReference>
<reference evidence="8 9" key="1">
    <citation type="journal article" date="2023" name="Arcadia Sci">
        <title>De novo assembly of a long-read Amblyomma americanum tick genome.</title>
        <authorList>
            <person name="Chou S."/>
            <person name="Poskanzer K.E."/>
            <person name="Rollins M."/>
            <person name="Thuy-Boun P.S."/>
        </authorList>
    </citation>
    <scope>NUCLEOTIDE SEQUENCE [LARGE SCALE GENOMIC DNA]</scope>
    <source>
        <strain evidence="8">F_SG_1</strain>
        <tissue evidence="8">Salivary glands</tissue>
    </source>
</reference>
<keyword evidence="9" id="KW-1185">Reference proteome</keyword>
<organism evidence="8 9">
    <name type="scientific">Amblyomma americanum</name>
    <name type="common">Lone star tick</name>
    <dbReference type="NCBI Taxonomy" id="6943"/>
    <lineage>
        <taxon>Eukaryota</taxon>
        <taxon>Metazoa</taxon>
        <taxon>Ecdysozoa</taxon>
        <taxon>Arthropoda</taxon>
        <taxon>Chelicerata</taxon>
        <taxon>Arachnida</taxon>
        <taxon>Acari</taxon>
        <taxon>Parasitiformes</taxon>
        <taxon>Ixodida</taxon>
        <taxon>Ixodoidea</taxon>
        <taxon>Ixodidae</taxon>
        <taxon>Amblyomminae</taxon>
        <taxon>Amblyomma</taxon>
    </lineage>
</organism>
<dbReference type="AlphaFoldDB" id="A0AAQ4DN64"/>
<evidence type="ECO:0000259" key="7">
    <source>
        <dbReference type="PROSITE" id="PS50203"/>
    </source>
</evidence>
<evidence type="ECO:0000256" key="2">
    <source>
        <dbReference type="ARBA" id="ARBA00022670"/>
    </source>
</evidence>
<feature type="active site" evidence="5 6">
    <location>
        <position position="172"/>
    </location>
</feature>
<dbReference type="InterPro" id="IPR022684">
    <property type="entry name" value="Calpain_cysteine_protease"/>
</dbReference>
<feature type="domain" description="Calpain catalytic" evidence="7">
    <location>
        <begin position="1"/>
        <end position="211"/>
    </location>
</feature>
<evidence type="ECO:0000256" key="1">
    <source>
        <dbReference type="ARBA" id="ARBA00007623"/>
    </source>
</evidence>
<dbReference type="InterPro" id="IPR000169">
    <property type="entry name" value="Pept_cys_AS"/>
</dbReference>
<dbReference type="Pfam" id="PF00648">
    <property type="entry name" value="Peptidase_C2"/>
    <property type="match status" value="1"/>
</dbReference>
<evidence type="ECO:0000313" key="8">
    <source>
        <dbReference type="EMBL" id="KAK8763904.1"/>
    </source>
</evidence>
<dbReference type="InterPro" id="IPR038765">
    <property type="entry name" value="Papain-like_cys_pep_sf"/>
</dbReference>
<dbReference type="SMART" id="SM00230">
    <property type="entry name" value="CysPc"/>
    <property type="match status" value="1"/>
</dbReference>
<dbReference type="EMBL" id="JARKHS020028867">
    <property type="protein sequence ID" value="KAK8763904.1"/>
    <property type="molecule type" value="Genomic_DNA"/>
</dbReference>
<evidence type="ECO:0000313" key="9">
    <source>
        <dbReference type="Proteomes" id="UP001321473"/>
    </source>
</evidence>
<protein>
    <recommendedName>
        <fullName evidence="7">Calpain catalytic domain-containing protein</fullName>
    </recommendedName>
</protein>
<evidence type="ECO:0000256" key="4">
    <source>
        <dbReference type="ARBA" id="ARBA00022807"/>
    </source>
</evidence>
<dbReference type="GO" id="GO:0005737">
    <property type="term" value="C:cytoplasm"/>
    <property type="evidence" value="ECO:0007669"/>
    <property type="project" value="TreeGrafter"/>
</dbReference>
<gene>
    <name evidence="8" type="ORF">V5799_033487</name>
</gene>
<feature type="active site" evidence="5 6">
    <location>
        <position position="18"/>
    </location>
</feature>
<dbReference type="GO" id="GO:0004198">
    <property type="term" value="F:calcium-dependent cysteine-type endopeptidase activity"/>
    <property type="evidence" value="ECO:0007669"/>
    <property type="project" value="InterPro"/>
</dbReference>
<comment type="caution">
    <text evidence="8">The sequence shown here is derived from an EMBL/GenBank/DDBJ whole genome shotgun (WGS) entry which is preliminary data.</text>
</comment>
<evidence type="ECO:0000256" key="6">
    <source>
        <dbReference type="PROSITE-ProRule" id="PRU00239"/>
    </source>
</evidence>
<evidence type="ECO:0000256" key="3">
    <source>
        <dbReference type="ARBA" id="ARBA00022801"/>
    </source>
</evidence>